<evidence type="ECO:0000256" key="1">
    <source>
        <dbReference type="SAM" id="Coils"/>
    </source>
</evidence>
<name>A0ABX5AAC8_RATRA</name>
<comment type="caution">
    <text evidence="3">The sequence shown here is derived from an EMBL/GenBank/DDBJ whole genome shotgun (WGS) entry which is preliminary data.</text>
</comment>
<dbReference type="RefSeq" id="WP_097167897.1">
    <property type="nucleotide sequence ID" value="NZ_PSUD01000039.1"/>
</dbReference>
<dbReference type="EMBL" id="PSVT01000037">
    <property type="protein sequence ID" value="PPH74222.1"/>
    <property type="molecule type" value="Genomic_DNA"/>
</dbReference>
<keyword evidence="1" id="KW-0175">Coiled coil</keyword>
<keyword evidence="4" id="KW-1185">Reference proteome</keyword>
<feature type="compositionally biased region" description="Low complexity" evidence="2">
    <location>
        <begin position="91"/>
        <end position="114"/>
    </location>
</feature>
<reference evidence="3 4" key="1">
    <citation type="submission" date="2018-02" db="EMBL/GenBank/DDBJ databases">
        <title>Bacteriophage NCPPB3778 and a type I-E CRISPR drive the evolution of the US Biological Select Agent, Rathayibacter toxicus.</title>
        <authorList>
            <person name="Davis E.W.II."/>
            <person name="Tabima J.F."/>
            <person name="Weisberg A.J."/>
            <person name="Lopes L.D."/>
            <person name="Wiseman M.S."/>
            <person name="Wiseman M.S."/>
            <person name="Pupko T."/>
            <person name="Belcher M.S."/>
            <person name="Sechler A.J."/>
            <person name="Tancos M.A."/>
            <person name="Schroeder B.K."/>
            <person name="Murray T.D."/>
            <person name="Luster D.G."/>
            <person name="Schneider W.L."/>
            <person name="Rogers E."/>
            <person name="Andreote F.D."/>
            <person name="Grunwald N.J."/>
            <person name="Putnam M.L."/>
            <person name="Chang J.H."/>
        </authorList>
    </citation>
    <scope>NUCLEOTIDE SEQUENCE [LARGE SCALE GENOMIC DNA]</scope>
    <source>
        <strain evidence="3 4">AY1D6</strain>
    </source>
</reference>
<dbReference type="Proteomes" id="UP000239698">
    <property type="component" value="Unassembled WGS sequence"/>
</dbReference>
<evidence type="ECO:0000313" key="4">
    <source>
        <dbReference type="Proteomes" id="UP000239698"/>
    </source>
</evidence>
<proteinExistence type="predicted"/>
<feature type="region of interest" description="Disordered" evidence="2">
    <location>
        <begin position="91"/>
        <end position="124"/>
    </location>
</feature>
<sequence length="124" mass="13255">MGARDRIRQRRAELDAERIRQEEAENDLAAAILEDQDRLDAEREAVAARERAIGRSINTLAETMGVAKIAELLNLDGATVRMYRKLHVDHAAGAAPSPAESGGDSAPSDASAVDDGYEAVEVAA</sequence>
<protein>
    <submittedName>
        <fullName evidence="3">Uncharacterized protein</fullName>
    </submittedName>
</protein>
<evidence type="ECO:0000313" key="3">
    <source>
        <dbReference type="EMBL" id="PPH74222.1"/>
    </source>
</evidence>
<accession>A0ABX5AAC8</accession>
<feature type="coiled-coil region" evidence="1">
    <location>
        <begin position="4"/>
        <end position="34"/>
    </location>
</feature>
<evidence type="ECO:0000256" key="2">
    <source>
        <dbReference type="SAM" id="MobiDB-lite"/>
    </source>
</evidence>
<gene>
    <name evidence="3" type="ORF">C5C40_13185</name>
</gene>
<organism evidence="3 4">
    <name type="scientific">Rathayibacter rathayi</name>
    <name type="common">Corynebacterium rathayi</name>
    <dbReference type="NCBI Taxonomy" id="33887"/>
    <lineage>
        <taxon>Bacteria</taxon>
        <taxon>Bacillati</taxon>
        <taxon>Actinomycetota</taxon>
        <taxon>Actinomycetes</taxon>
        <taxon>Micrococcales</taxon>
        <taxon>Microbacteriaceae</taxon>
        <taxon>Rathayibacter</taxon>
    </lineage>
</organism>